<reference evidence="3" key="1">
    <citation type="journal article" date="2017" name="Genome Biol.">
        <title>Comparative genomics reveals high biological diversity and specific adaptations in the industrially and medically important fungal genus Aspergillus.</title>
        <authorList>
            <person name="de Vries R.P."/>
            <person name="Riley R."/>
            <person name="Wiebenga A."/>
            <person name="Aguilar-Osorio G."/>
            <person name="Amillis S."/>
            <person name="Uchima C.A."/>
            <person name="Anderluh G."/>
            <person name="Asadollahi M."/>
            <person name="Askin M."/>
            <person name="Barry K."/>
            <person name="Battaglia E."/>
            <person name="Bayram O."/>
            <person name="Benocci T."/>
            <person name="Braus-Stromeyer S.A."/>
            <person name="Caldana C."/>
            <person name="Canovas D."/>
            <person name="Cerqueira G.C."/>
            <person name="Chen F."/>
            <person name="Chen W."/>
            <person name="Choi C."/>
            <person name="Clum A."/>
            <person name="Dos Santos R.A."/>
            <person name="Damasio A.R."/>
            <person name="Diallinas G."/>
            <person name="Emri T."/>
            <person name="Fekete E."/>
            <person name="Flipphi M."/>
            <person name="Freyberg S."/>
            <person name="Gallo A."/>
            <person name="Gournas C."/>
            <person name="Habgood R."/>
            <person name="Hainaut M."/>
            <person name="Harispe M.L."/>
            <person name="Henrissat B."/>
            <person name="Hilden K.S."/>
            <person name="Hope R."/>
            <person name="Hossain A."/>
            <person name="Karabika E."/>
            <person name="Karaffa L."/>
            <person name="Karanyi Z."/>
            <person name="Krasevec N."/>
            <person name="Kuo A."/>
            <person name="Kusch H."/>
            <person name="LaButti K."/>
            <person name="Lagendijk E.L."/>
            <person name="Lapidus A."/>
            <person name="Levasseur A."/>
            <person name="Lindquist E."/>
            <person name="Lipzen A."/>
            <person name="Logrieco A.F."/>
            <person name="MacCabe A."/>
            <person name="Maekelae M.R."/>
            <person name="Malavazi I."/>
            <person name="Melin P."/>
            <person name="Meyer V."/>
            <person name="Mielnichuk N."/>
            <person name="Miskei M."/>
            <person name="Molnar A.P."/>
            <person name="Mule G."/>
            <person name="Ngan C.Y."/>
            <person name="Orejas M."/>
            <person name="Orosz E."/>
            <person name="Ouedraogo J.P."/>
            <person name="Overkamp K.M."/>
            <person name="Park H.-S."/>
            <person name="Perrone G."/>
            <person name="Piumi F."/>
            <person name="Punt P.J."/>
            <person name="Ram A.F."/>
            <person name="Ramon A."/>
            <person name="Rauscher S."/>
            <person name="Record E."/>
            <person name="Riano-Pachon D.M."/>
            <person name="Robert V."/>
            <person name="Roehrig J."/>
            <person name="Ruller R."/>
            <person name="Salamov A."/>
            <person name="Salih N.S."/>
            <person name="Samson R.A."/>
            <person name="Sandor E."/>
            <person name="Sanguinetti M."/>
            <person name="Schuetze T."/>
            <person name="Sepcic K."/>
            <person name="Shelest E."/>
            <person name="Sherlock G."/>
            <person name="Sophianopoulou V."/>
            <person name="Squina F.M."/>
            <person name="Sun H."/>
            <person name="Susca A."/>
            <person name="Todd R.B."/>
            <person name="Tsang A."/>
            <person name="Unkles S.E."/>
            <person name="van de Wiele N."/>
            <person name="van Rossen-Uffink D."/>
            <person name="Oliveira J.V."/>
            <person name="Vesth T.C."/>
            <person name="Visser J."/>
            <person name="Yu J.-H."/>
            <person name="Zhou M."/>
            <person name="Andersen M.R."/>
            <person name="Archer D.B."/>
            <person name="Baker S.E."/>
            <person name="Benoit I."/>
            <person name="Brakhage A.A."/>
            <person name="Braus G.H."/>
            <person name="Fischer R."/>
            <person name="Frisvad J.C."/>
            <person name="Goldman G.H."/>
            <person name="Houbraken J."/>
            <person name="Oakley B."/>
            <person name="Pocsi I."/>
            <person name="Scazzocchio C."/>
            <person name="Seiboth B."/>
            <person name="vanKuyk P.A."/>
            <person name="Wortman J."/>
            <person name="Dyer P.S."/>
            <person name="Grigoriev I.V."/>
        </authorList>
    </citation>
    <scope>NUCLEOTIDE SEQUENCE [LARGE SCALE GENOMIC DNA]</scope>
    <source>
        <strain evidence="3">ATCC 16872 / CBS 172.66 / WB 5094</strain>
    </source>
</reference>
<dbReference type="AlphaFoldDB" id="A0A1L9WTJ0"/>
<evidence type="ECO:0000313" key="2">
    <source>
        <dbReference type="EMBL" id="OJJ99495.1"/>
    </source>
</evidence>
<dbReference type="EMBL" id="KV878978">
    <property type="protein sequence ID" value="OJJ99495.1"/>
    <property type="molecule type" value="Genomic_DNA"/>
</dbReference>
<accession>A0A1L9WTJ0</accession>
<evidence type="ECO:0000256" key="1">
    <source>
        <dbReference type="SAM" id="MobiDB-lite"/>
    </source>
</evidence>
<organism evidence="2 3">
    <name type="scientific">Aspergillus aculeatus (strain ATCC 16872 / CBS 172.66 / WB 5094)</name>
    <dbReference type="NCBI Taxonomy" id="690307"/>
    <lineage>
        <taxon>Eukaryota</taxon>
        <taxon>Fungi</taxon>
        <taxon>Dikarya</taxon>
        <taxon>Ascomycota</taxon>
        <taxon>Pezizomycotina</taxon>
        <taxon>Eurotiomycetes</taxon>
        <taxon>Eurotiomycetidae</taxon>
        <taxon>Eurotiales</taxon>
        <taxon>Aspergillaceae</taxon>
        <taxon>Aspergillus</taxon>
        <taxon>Aspergillus subgen. Circumdati</taxon>
    </lineage>
</organism>
<evidence type="ECO:0000313" key="3">
    <source>
        <dbReference type="Proteomes" id="UP000184546"/>
    </source>
</evidence>
<dbReference type="GeneID" id="30970206"/>
<dbReference type="STRING" id="690307.A0A1L9WTJ0"/>
<dbReference type="OrthoDB" id="4526299at2759"/>
<gene>
    <name evidence="2" type="ORF">ASPACDRAFT_120974</name>
</gene>
<keyword evidence="3" id="KW-1185">Reference proteome</keyword>
<proteinExistence type="predicted"/>
<dbReference type="RefSeq" id="XP_020055835.1">
    <property type="nucleotide sequence ID" value="XM_020196392.1"/>
</dbReference>
<protein>
    <submittedName>
        <fullName evidence="2">Uncharacterized protein</fullName>
    </submittedName>
</protein>
<dbReference type="Proteomes" id="UP000184546">
    <property type="component" value="Unassembled WGS sequence"/>
</dbReference>
<name>A0A1L9WTJ0_ASPA1</name>
<sequence length="95" mass="10457">MFTPLPRVAPASTLRSNINFALRQLPSASAWVPVLPTRCSSSSTSAKKEITLLQDKKNGFGFARSNPRPPKPRTKGVTEIRGPYYTVCRSPSRNP</sequence>
<feature type="region of interest" description="Disordered" evidence="1">
    <location>
        <begin position="57"/>
        <end position="82"/>
    </location>
</feature>
<dbReference type="VEuPathDB" id="FungiDB:ASPACDRAFT_120974"/>